<dbReference type="InterPro" id="IPR000182">
    <property type="entry name" value="GNAT_dom"/>
</dbReference>
<dbReference type="KEGG" id="dbk:DGMP_29720"/>
<reference evidence="2" key="1">
    <citation type="submission" date="2020-09" db="EMBL/GenBank/DDBJ databases">
        <title>Desulfogranum mesoprofundum gen. nov., sp. nov., a novel mesophilic, sulfate-reducing chemolithoautotroph isolated from a deep-sea hydrothermal vent chimney in the Suiyo Seamount.</title>
        <authorList>
            <person name="Hashimoto Y."/>
            <person name="Nakagawa S."/>
        </authorList>
    </citation>
    <scope>NUCLEOTIDE SEQUENCE</scope>
    <source>
        <strain evidence="2">KT2</strain>
    </source>
</reference>
<proteinExistence type="predicted"/>
<keyword evidence="3" id="KW-1185">Reference proteome</keyword>
<protein>
    <submittedName>
        <fullName evidence="2">Ribosomal-protein-alanine acetyltransferase</fullName>
    </submittedName>
</protein>
<feature type="domain" description="N-acetyltransferase" evidence="1">
    <location>
        <begin position="1"/>
        <end position="144"/>
    </location>
</feature>
<evidence type="ECO:0000313" key="3">
    <source>
        <dbReference type="Proteomes" id="UP000826725"/>
    </source>
</evidence>
<name>A0A8D5FPZ6_9BACT</name>
<dbReference type="GO" id="GO:0016747">
    <property type="term" value="F:acyltransferase activity, transferring groups other than amino-acyl groups"/>
    <property type="evidence" value="ECO:0007669"/>
    <property type="project" value="InterPro"/>
</dbReference>
<dbReference type="RefSeq" id="WP_228854651.1">
    <property type="nucleotide sequence ID" value="NZ_AP024086.1"/>
</dbReference>
<dbReference type="CDD" id="cd04301">
    <property type="entry name" value="NAT_SF"/>
    <property type="match status" value="1"/>
</dbReference>
<gene>
    <name evidence="2" type="ORF">DGMP_29720</name>
</gene>
<dbReference type="AlphaFoldDB" id="A0A8D5FPZ6"/>
<dbReference type="EMBL" id="AP024086">
    <property type="protein sequence ID" value="BCL62279.1"/>
    <property type="molecule type" value="Genomic_DNA"/>
</dbReference>
<evidence type="ECO:0000259" key="1">
    <source>
        <dbReference type="PROSITE" id="PS51186"/>
    </source>
</evidence>
<evidence type="ECO:0000313" key="2">
    <source>
        <dbReference type="EMBL" id="BCL62279.1"/>
    </source>
</evidence>
<dbReference type="Pfam" id="PF00583">
    <property type="entry name" value="Acetyltransf_1"/>
    <property type="match status" value="1"/>
</dbReference>
<accession>A0A8D5FPZ6</accession>
<dbReference type="Proteomes" id="UP000826725">
    <property type="component" value="Chromosome"/>
</dbReference>
<dbReference type="PROSITE" id="PS51186">
    <property type="entry name" value="GNAT"/>
    <property type="match status" value="1"/>
</dbReference>
<sequence length="144" mass="16119">MIIRAALPADLEKIIAIEDDCPFGWSLEMVARELGSHTGIQLVAEKMPALSGWCCGIQVADEAELYRIAVSSLERKQGVAFQLLQEFEHQCACRNVSTVFLEVAEKNIPGRGLYEKSGYVQVGRRKNYYSRLSEDALVLKKNIL</sequence>
<organism evidence="2 3">
    <name type="scientific">Desulfomarina profundi</name>
    <dbReference type="NCBI Taxonomy" id="2772557"/>
    <lineage>
        <taxon>Bacteria</taxon>
        <taxon>Pseudomonadati</taxon>
        <taxon>Thermodesulfobacteriota</taxon>
        <taxon>Desulfobulbia</taxon>
        <taxon>Desulfobulbales</taxon>
        <taxon>Desulfobulbaceae</taxon>
        <taxon>Desulfomarina</taxon>
    </lineage>
</organism>